<evidence type="ECO:0000313" key="9">
    <source>
        <dbReference type="Proteomes" id="UP000073923"/>
    </source>
</evidence>
<evidence type="ECO:0000256" key="6">
    <source>
        <dbReference type="SAM" id="SignalP"/>
    </source>
</evidence>
<evidence type="ECO:0000256" key="2">
    <source>
        <dbReference type="ARBA" id="ARBA00022723"/>
    </source>
</evidence>
<dbReference type="Gene3D" id="1.10.760.10">
    <property type="entry name" value="Cytochrome c-like domain"/>
    <property type="match status" value="1"/>
</dbReference>
<reference evidence="8 9" key="1">
    <citation type="journal article" date="2016" name="Front. Microbiol.">
        <title>Genomic Resource of Rice Seed Associated Bacteria.</title>
        <authorList>
            <person name="Midha S."/>
            <person name="Bansal K."/>
            <person name="Sharma S."/>
            <person name="Kumar N."/>
            <person name="Patil P.P."/>
            <person name="Chaudhry V."/>
            <person name="Patil P.B."/>
        </authorList>
    </citation>
    <scope>NUCLEOTIDE SEQUENCE [LARGE SCALE GENOMIC DNA]</scope>
    <source>
        <strain evidence="8 9">NS355</strain>
    </source>
</reference>
<dbReference type="PATRIC" id="fig|172044.3.peg.1897"/>
<name>A0A147IRV4_9SPHN</name>
<dbReference type="Proteomes" id="UP000073923">
    <property type="component" value="Unassembled WGS sequence"/>
</dbReference>
<dbReference type="InterPro" id="IPR036909">
    <property type="entry name" value="Cyt_c-like_dom_sf"/>
</dbReference>
<feature type="domain" description="Cytochrome c" evidence="7">
    <location>
        <begin position="53"/>
        <end position="128"/>
    </location>
</feature>
<evidence type="ECO:0000313" key="8">
    <source>
        <dbReference type="EMBL" id="KTT98134.1"/>
    </source>
</evidence>
<protein>
    <recommendedName>
        <fullName evidence="7">Cytochrome c domain-containing protein</fullName>
    </recommendedName>
</protein>
<dbReference type="RefSeq" id="WP_058745529.1">
    <property type="nucleotide sequence ID" value="NZ_LDTF01000048.1"/>
</dbReference>
<feature type="chain" id="PRO_5007548854" description="Cytochrome c domain-containing protein" evidence="6">
    <location>
        <begin position="26"/>
        <end position="155"/>
    </location>
</feature>
<evidence type="ECO:0000256" key="3">
    <source>
        <dbReference type="ARBA" id="ARBA00023004"/>
    </source>
</evidence>
<dbReference type="GO" id="GO:0020037">
    <property type="term" value="F:heme binding"/>
    <property type="evidence" value="ECO:0007669"/>
    <property type="project" value="InterPro"/>
</dbReference>
<evidence type="ECO:0000256" key="5">
    <source>
        <dbReference type="SAM" id="MobiDB-lite"/>
    </source>
</evidence>
<gene>
    <name evidence="8" type="ORF">NS355_09780</name>
</gene>
<proteinExistence type="predicted"/>
<dbReference type="EMBL" id="LDTF01000048">
    <property type="protein sequence ID" value="KTT98134.1"/>
    <property type="molecule type" value="Genomic_DNA"/>
</dbReference>
<dbReference type="PROSITE" id="PS51257">
    <property type="entry name" value="PROKAR_LIPOPROTEIN"/>
    <property type="match status" value="1"/>
</dbReference>
<accession>A0A147IRV4</accession>
<keyword evidence="2 4" id="KW-0479">Metal-binding</keyword>
<dbReference type="SUPFAM" id="SSF46626">
    <property type="entry name" value="Cytochrome c"/>
    <property type="match status" value="1"/>
</dbReference>
<keyword evidence="6" id="KW-0732">Signal</keyword>
<dbReference type="InterPro" id="IPR009056">
    <property type="entry name" value="Cyt_c-like_dom"/>
</dbReference>
<keyword evidence="1 4" id="KW-0349">Heme</keyword>
<sequence>MPAADMRRARAAVLAMLLCGCSSEAREVGPTVPQTAPIGEQDPRIAYYQDNFGQVAQGGRYFLYYGCAGCHGDGAQGARDLTDGRWKRGGGFAAVFTSIAHGHGDRAYATRIPVEPLWQLTAYARDLQRHMPEKRRRQALDQQAEPRGAAWWGPQ</sequence>
<evidence type="ECO:0000256" key="4">
    <source>
        <dbReference type="PROSITE-ProRule" id="PRU00433"/>
    </source>
</evidence>
<organism evidence="8 9">
    <name type="scientific">Sphingomonas yabuuchiae</name>
    <dbReference type="NCBI Taxonomy" id="172044"/>
    <lineage>
        <taxon>Bacteria</taxon>
        <taxon>Pseudomonadati</taxon>
        <taxon>Pseudomonadota</taxon>
        <taxon>Alphaproteobacteria</taxon>
        <taxon>Sphingomonadales</taxon>
        <taxon>Sphingomonadaceae</taxon>
        <taxon>Sphingomonas</taxon>
    </lineage>
</organism>
<dbReference type="GO" id="GO:0046872">
    <property type="term" value="F:metal ion binding"/>
    <property type="evidence" value="ECO:0007669"/>
    <property type="project" value="UniProtKB-KW"/>
</dbReference>
<keyword evidence="3 4" id="KW-0408">Iron</keyword>
<evidence type="ECO:0000259" key="7">
    <source>
        <dbReference type="PROSITE" id="PS51007"/>
    </source>
</evidence>
<dbReference type="GO" id="GO:0009055">
    <property type="term" value="F:electron transfer activity"/>
    <property type="evidence" value="ECO:0007669"/>
    <property type="project" value="InterPro"/>
</dbReference>
<dbReference type="PROSITE" id="PS51007">
    <property type="entry name" value="CYTC"/>
    <property type="match status" value="1"/>
</dbReference>
<dbReference type="OrthoDB" id="9811281at2"/>
<feature type="region of interest" description="Disordered" evidence="5">
    <location>
        <begin position="133"/>
        <end position="155"/>
    </location>
</feature>
<evidence type="ECO:0000256" key="1">
    <source>
        <dbReference type="ARBA" id="ARBA00022617"/>
    </source>
</evidence>
<feature type="signal peptide" evidence="6">
    <location>
        <begin position="1"/>
        <end position="25"/>
    </location>
</feature>
<comment type="caution">
    <text evidence="8">The sequence shown here is derived from an EMBL/GenBank/DDBJ whole genome shotgun (WGS) entry which is preliminary data.</text>
</comment>
<dbReference type="AlphaFoldDB" id="A0A147IRV4"/>